<dbReference type="GO" id="GO:0003899">
    <property type="term" value="F:DNA-directed RNA polymerase activity"/>
    <property type="evidence" value="ECO:0007669"/>
    <property type="project" value="UniProtKB-EC"/>
</dbReference>
<dbReference type="SUPFAM" id="SSF47789">
    <property type="entry name" value="C-terminal domain of RNA polymerase alpha subunit"/>
    <property type="match status" value="1"/>
</dbReference>
<dbReference type="EC" id="2.7.7.6" evidence="3"/>
<keyword evidence="11" id="KW-0150">Chloroplast</keyword>
<evidence type="ECO:0000259" key="10">
    <source>
        <dbReference type="SMART" id="SM00662"/>
    </source>
</evidence>
<evidence type="ECO:0000256" key="5">
    <source>
        <dbReference type="ARBA" id="ARBA00022679"/>
    </source>
</evidence>
<reference evidence="11" key="1">
    <citation type="journal article" date="2017" name="J. Phycol.">
        <title>Comparative DNA sequence analyses of Pyramimonas parkeae (Prasinophyceae) chloroplast genomes.</title>
        <authorList>
            <person name="Satjarak A."/>
            <person name="Graham L.E."/>
        </authorList>
    </citation>
    <scope>NUCLEOTIDE SEQUENCE</scope>
    <source>
        <strain evidence="11">NIES254</strain>
    </source>
</reference>
<evidence type="ECO:0000256" key="6">
    <source>
        <dbReference type="ARBA" id="ARBA00022695"/>
    </source>
</evidence>
<evidence type="ECO:0000256" key="2">
    <source>
        <dbReference type="ARBA" id="ARBA00007123"/>
    </source>
</evidence>
<geneLocation type="chloroplast" evidence="11"/>
<feature type="domain" description="DNA-directed RNA polymerase RpoA/D/Rpb3-type" evidence="10">
    <location>
        <begin position="47"/>
        <end position="261"/>
    </location>
</feature>
<accession>A0A1R7T0R7</accession>
<evidence type="ECO:0000256" key="7">
    <source>
        <dbReference type="ARBA" id="ARBA00023163"/>
    </source>
</evidence>
<dbReference type="SUPFAM" id="SSF55257">
    <property type="entry name" value="RBP11-like subunits of RNA polymerase"/>
    <property type="match status" value="1"/>
</dbReference>
<dbReference type="Gene3D" id="3.30.1360.10">
    <property type="entry name" value="RNA polymerase, RBP11-like subunit"/>
    <property type="match status" value="1"/>
</dbReference>
<proteinExistence type="inferred from homology"/>
<evidence type="ECO:0000256" key="8">
    <source>
        <dbReference type="ARBA" id="ARBA00031776"/>
    </source>
</evidence>
<organism evidence="11">
    <name type="scientific">Pyramimonas parkeae</name>
    <dbReference type="NCBI Taxonomy" id="36894"/>
    <lineage>
        <taxon>Eukaryota</taxon>
        <taxon>Viridiplantae</taxon>
        <taxon>Chlorophyta</taxon>
        <taxon>Pyramimonadophyceae</taxon>
        <taxon>Pyramimonadales</taxon>
        <taxon>Pyramimonadaceae</taxon>
        <taxon>Pyramimonas</taxon>
        <taxon>Pyramimonas subgen. Trichocystis</taxon>
    </lineage>
</organism>
<dbReference type="InterPro" id="IPR036603">
    <property type="entry name" value="RBP11-like"/>
</dbReference>
<dbReference type="Pfam" id="PF03118">
    <property type="entry name" value="RNA_pol_A_CTD"/>
    <property type="match status" value="1"/>
</dbReference>
<dbReference type="InterPro" id="IPR011263">
    <property type="entry name" value="DNA-dir_RNA_pol_RpoA/D/Rpb3"/>
</dbReference>
<comment type="similarity">
    <text evidence="2">Belongs to the RNA polymerase alpha chain family.</text>
</comment>
<comment type="function">
    <text evidence="1">DNA-dependent RNA polymerase catalyzes the transcription of DNA into RNA using the four ribonucleoside triphosphates as substrates.</text>
</comment>
<dbReference type="Gene3D" id="2.170.120.12">
    <property type="entry name" value="DNA-directed RNA polymerase, insert domain"/>
    <property type="match status" value="1"/>
</dbReference>
<evidence type="ECO:0000256" key="3">
    <source>
        <dbReference type="ARBA" id="ARBA00012418"/>
    </source>
</evidence>
<protein>
    <recommendedName>
        <fullName evidence="3">DNA-directed RNA polymerase</fullName>
        <ecNumber evidence="3">2.7.7.6</ecNumber>
    </recommendedName>
    <alternativeName>
        <fullName evidence="8">Plastid-encoded RNA polymerase subunit alpha</fullName>
    </alternativeName>
</protein>
<dbReference type="GO" id="GO:0006351">
    <property type="term" value="P:DNA-templated transcription"/>
    <property type="evidence" value="ECO:0007669"/>
    <property type="project" value="InterPro"/>
</dbReference>
<keyword evidence="6" id="KW-0548">Nucleotidyltransferase</keyword>
<dbReference type="GO" id="GO:0000428">
    <property type="term" value="C:DNA-directed RNA polymerase complex"/>
    <property type="evidence" value="ECO:0007669"/>
    <property type="project" value="UniProtKB-KW"/>
</dbReference>
<dbReference type="InterPro" id="IPR011260">
    <property type="entry name" value="RNAP_asu_C"/>
</dbReference>
<dbReference type="EMBL" id="KX013546">
    <property type="protein sequence ID" value="ANA56969.1"/>
    <property type="molecule type" value="Genomic_DNA"/>
</dbReference>
<dbReference type="Pfam" id="PF01000">
    <property type="entry name" value="RNA_pol_A_bac"/>
    <property type="match status" value="1"/>
</dbReference>
<dbReference type="InterPro" id="IPR011262">
    <property type="entry name" value="DNA-dir_RNA_pol_insert"/>
</dbReference>
<dbReference type="SMART" id="SM00662">
    <property type="entry name" value="RPOLD"/>
    <property type="match status" value="1"/>
</dbReference>
<evidence type="ECO:0000256" key="4">
    <source>
        <dbReference type="ARBA" id="ARBA00022478"/>
    </source>
</evidence>
<dbReference type="AlphaFoldDB" id="A0A1R7T0R7"/>
<dbReference type="Pfam" id="PF01193">
    <property type="entry name" value="RNA_pol_L"/>
    <property type="match status" value="1"/>
</dbReference>
<evidence type="ECO:0000256" key="1">
    <source>
        <dbReference type="ARBA" id="ARBA00004026"/>
    </source>
</evidence>
<gene>
    <name evidence="11" type="primary">rpoA</name>
</gene>
<dbReference type="GO" id="GO:0005737">
    <property type="term" value="C:cytoplasm"/>
    <property type="evidence" value="ECO:0007669"/>
    <property type="project" value="UniProtKB-ARBA"/>
</dbReference>
<dbReference type="InterPro" id="IPR036643">
    <property type="entry name" value="RNApol_insert_sf"/>
</dbReference>
<dbReference type="GO" id="GO:0046983">
    <property type="term" value="F:protein dimerization activity"/>
    <property type="evidence" value="ECO:0007669"/>
    <property type="project" value="InterPro"/>
</dbReference>
<keyword evidence="4" id="KW-0240">DNA-directed RNA polymerase</keyword>
<keyword evidence="7" id="KW-0804">Transcription</keyword>
<keyword evidence="11" id="KW-0934">Plastid</keyword>
<dbReference type="SUPFAM" id="SSF56553">
    <property type="entry name" value="Insert subdomain of RNA polymerase alpha subunit"/>
    <property type="match status" value="1"/>
</dbReference>
<dbReference type="GO" id="GO:0003677">
    <property type="term" value="F:DNA binding"/>
    <property type="evidence" value="ECO:0007669"/>
    <property type="project" value="InterPro"/>
</dbReference>
<name>A0A1R7T0R7_9CHLO</name>
<keyword evidence="5" id="KW-0808">Transferase</keyword>
<dbReference type="Gene3D" id="1.10.150.20">
    <property type="entry name" value="5' to 3' exonuclease, C-terminal subdomain"/>
    <property type="match status" value="1"/>
</dbReference>
<comment type="catalytic activity">
    <reaction evidence="9">
        <text>RNA(n) + a ribonucleoside 5'-triphosphate = RNA(n+1) + diphosphate</text>
        <dbReference type="Rhea" id="RHEA:21248"/>
        <dbReference type="Rhea" id="RHEA-COMP:14527"/>
        <dbReference type="Rhea" id="RHEA-COMP:17342"/>
        <dbReference type="ChEBI" id="CHEBI:33019"/>
        <dbReference type="ChEBI" id="CHEBI:61557"/>
        <dbReference type="ChEBI" id="CHEBI:140395"/>
        <dbReference type="EC" id="2.7.7.6"/>
    </reaction>
</comment>
<evidence type="ECO:0000256" key="9">
    <source>
        <dbReference type="ARBA" id="ARBA00048552"/>
    </source>
</evidence>
<sequence length="335" mass="38110">MDKKAYLLKMPSLETLKGQTFFERDIEKHLVIPPEWQRETDQELLLYALFQLGPFSHGQGLTIANGLRRTLLNNIIGFGITSVKFEPKWTDISKEVSIHEYSTIPGIWESIFEVIENLKKIKIRREDSPFEPFEKQVIRLTQDKPGVLRADSIKLPPFFKVLNKNQPILSMMSSNLILDIIITIETQTGNNLCDNQFIHVNEVCLPIKWVNYVIKSDPLLGSKSAESLFFEISTDGTITPQEAISKAADICIDLYSCFSTGEKEEEIITNNVTIEDLGLSVRAYNCLKRANIYTVTDLLTKSKSDLLAMKNFGKKSADEVYEALQNRLGIDKLKK</sequence>
<evidence type="ECO:0000313" key="11">
    <source>
        <dbReference type="EMBL" id="ANA56969.1"/>
    </source>
</evidence>